<evidence type="ECO:0000259" key="8">
    <source>
        <dbReference type="PROSITE" id="PS50048"/>
    </source>
</evidence>
<dbReference type="InterPro" id="IPR036864">
    <property type="entry name" value="Zn2-C6_fun-type_DNA-bd_sf"/>
</dbReference>
<feature type="region of interest" description="Disordered" evidence="7">
    <location>
        <begin position="901"/>
        <end position="952"/>
    </location>
</feature>
<name>A0AAD5V967_9APHY</name>
<dbReference type="CDD" id="cd00067">
    <property type="entry name" value="GAL4"/>
    <property type="match status" value="1"/>
</dbReference>
<feature type="compositionally biased region" description="Acidic residues" evidence="7">
    <location>
        <begin position="419"/>
        <end position="436"/>
    </location>
</feature>
<dbReference type="GO" id="GO:0000981">
    <property type="term" value="F:DNA-binding transcription factor activity, RNA polymerase II-specific"/>
    <property type="evidence" value="ECO:0007669"/>
    <property type="project" value="InterPro"/>
</dbReference>
<dbReference type="SMART" id="SM00906">
    <property type="entry name" value="Fungal_trans"/>
    <property type="match status" value="1"/>
</dbReference>
<dbReference type="SMART" id="SM00066">
    <property type="entry name" value="GAL4"/>
    <property type="match status" value="1"/>
</dbReference>
<dbReference type="AlphaFoldDB" id="A0AAD5V967"/>
<evidence type="ECO:0000313" key="10">
    <source>
        <dbReference type="Proteomes" id="UP001212997"/>
    </source>
</evidence>
<keyword evidence="3" id="KW-0805">Transcription regulation</keyword>
<protein>
    <recommendedName>
        <fullName evidence="8">Zn(2)-C6 fungal-type domain-containing protein</fullName>
    </recommendedName>
</protein>
<keyword evidence="6" id="KW-0539">Nucleus</keyword>
<keyword evidence="4" id="KW-0238">DNA-binding</keyword>
<dbReference type="InterPro" id="IPR001138">
    <property type="entry name" value="Zn2Cys6_DnaBD"/>
</dbReference>
<dbReference type="GO" id="GO:0005634">
    <property type="term" value="C:nucleus"/>
    <property type="evidence" value="ECO:0007669"/>
    <property type="project" value="UniProtKB-SubCell"/>
</dbReference>
<dbReference type="Proteomes" id="UP001212997">
    <property type="component" value="Unassembled WGS sequence"/>
</dbReference>
<feature type="region of interest" description="Disordered" evidence="7">
    <location>
        <begin position="401"/>
        <end position="436"/>
    </location>
</feature>
<evidence type="ECO:0000256" key="7">
    <source>
        <dbReference type="SAM" id="MobiDB-lite"/>
    </source>
</evidence>
<accession>A0AAD5V967</accession>
<feature type="domain" description="Zn(2)-C6 fungal-type" evidence="8">
    <location>
        <begin position="281"/>
        <end position="313"/>
    </location>
</feature>
<dbReference type="SUPFAM" id="SSF57701">
    <property type="entry name" value="Zn2/Cys6 DNA-binding domain"/>
    <property type="match status" value="1"/>
</dbReference>
<keyword evidence="10" id="KW-1185">Reference proteome</keyword>
<keyword evidence="2" id="KW-0479">Metal-binding</keyword>
<dbReference type="PROSITE" id="PS50048">
    <property type="entry name" value="ZN2_CY6_FUNGAL_2"/>
    <property type="match status" value="1"/>
</dbReference>
<dbReference type="GO" id="GO:0000976">
    <property type="term" value="F:transcription cis-regulatory region binding"/>
    <property type="evidence" value="ECO:0007669"/>
    <property type="project" value="TreeGrafter"/>
</dbReference>
<evidence type="ECO:0000256" key="1">
    <source>
        <dbReference type="ARBA" id="ARBA00004123"/>
    </source>
</evidence>
<gene>
    <name evidence="9" type="ORF">NLI96_g2127</name>
</gene>
<dbReference type="InterPro" id="IPR051089">
    <property type="entry name" value="prtT"/>
</dbReference>
<reference evidence="9" key="1">
    <citation type="submission" date="2022-07" db="EMBL/GenBank/DDBJ databases">
        <title>Genome Sequence of Physisporinus lineatus.</title>
        <authorList>
            <person name="Buettner E."/>
        </authorList>
    </citation>
    <scope>NUCLEOTIDE SEQUENCE</scope>
    <source>
        <strain evidence="9">VT162</strain>
    </source>
</reference>
<keyword evidence="5" id="KW-0804">Transcription</keyword>
<dbReference type="GO" id="GO:0006351">
    <property type="term" value="P:DNA-templated transcription"/>
    <property type="evidence" value="ECO:0007669"/>
    <property type="project" value="InterPro"/>
</dbReference>
<dbReference type="EMBL" id="JANAWD010000045">
    <property type="protein sequence ID" value="KAJ3489447.1"/>
    <property type="molecule type" value="Genomic_DNA"/>
</dbReference>
<organism evidence="9 10">
    <name type="scientific">Meripilus lineatus</name>
    <dbReference type="NCBI Taxonomy" id="2056292"/>
    <lineage>
        <taxon>Eukaryota</taxon>
        <taxon>Fungi</taxon>
        <taxon>Dikarya</taxon>
        <taxon>Basidiomycota</taxon>
        <taxon>Agaricomycotina</taxon>
        <taxon>Agaricomycetes</taxon>
        <taxon>Polyporales</taxon>
        <taxon>Meripilaceae</taxon>
        <taxon>Meripilus</taxon>
    </lineage>
</organism>
<comment type="subcellular location">
    <subcellularLocation>
        <location evidence="1">Nucleus</location>
    </subcellularLocation>
</comment>
<dbReference type="InterPro" id="IPR007219">
    <property type="entry name" value="XnlR_reg_dom"/>
</dbReference>
<sequence length="990" mass="109026">MLGRAVGTIPAGVLIRQPPVGWAQPTNGFLCSLNAPILSFLPWNGQRQCPRTTRALPLYYSRDSQRPALPEVIPVELTIGSLGTPTFLGHTKMSRPDGCLPTDGSFDWNVAVTNTQASSSYPQFMDGDLSKSSIPIDLNHLGDYQTQSATPPAPGGWCGFNVDAPSNTLVDRDCWGLIYGFRGTQPSVISQPLISRPGEQAPAAFGTDAGVDHWFTTANPDYVSAPCEAQIPHKSQLESARVQLFTGIPSSASHVLQRPNDNGPRKKRMDFDSSNMKPSGACTRCKRLKMKCSFPDSLATCARCLVGGHECVVLGRKPRSPGYASSPPPAHCMAISCTPNRAGEILRKKIRQKDAEIDDVLNQLNPAPSLATPMSIVTSKLTLTESQRTTYKSALSWLEKPQNASKGQGDPRAKVDISTFDDSDMDSDGESSDDQIESPIEMGPLLGRFAPAGLLVRTAIESGTRCSADATSSTSNTGVEDSIDRSIEAGVGSKDYFQPGPATNLNLRRLIIERQAAPDILLSGLITFADAEKLFEIFFKWINPFIPVLDENIHTASAVLGRCPFLFTVGAAASNFLDGWKTLEMCQAYLLLGAYSPPARRWEEDRTWFYTGLAFRLAIELNLSRVPKERPTNERLQRELLNRLRTWVNCYVMDRIICTNLGKPFMIPEDELIQNAERDFLGFTHQRPGDTYLVCLVELLRIMTRFVEKIQPVFLSIERVLRSDLELLATHKVVTDDFMSWKNRAVTLCSNTDPSEDPGSIIQLTIMESVHQFCCLVTLSSGLQYITKHKLKDGGDFITGAFNAANEVLRLMLDRLLPSGYLPYCPEQVFVFTAFAAASLMKLLRPEFSSKVTPTQREEAVGLLRRLRTSLDDERGGDVQEARQRYADFLRNILKPHLLDPNAAVSSRSTPQSDTPTPKAINGSQTSHGSPRSPMNGSQSPQHPFPDPNYLAFGGQWDPQYAPAYGTAPAFPGSDYLSSMMASGTQFWFQ</sequence>
<dbReference type="GO" id="GO:0008270">
    <property type="term" value="F:zinc ion binding"/>
    <property type="evidence" value="ECO:0007669"/>
    <property type="project" value="InterPro"/>
</dbReference>
<evidence type="ECO:0000256" key="3">
    <source>
        <dbReference type="ARBA" id="ARBA00023015"/>
    </source>
</evidence>
<dbReference type="CDD" id="cd12148">
    <property type="entry name" value="fungal_TF_MHR"/>
    <property type="match status" value="1"/>
</dbReference>
<feature type="compositionally biased region" description="Polar residues" evidence="7">
    <location>
        <begin position="904"/>
        <end position="942"/>
    </location>
</feature>
<evidence type="ECO:0000256" key="4">
    <source>
        <dbReference type="ARBA" id="ARBA00023125"/>
    </source>
</evidence>
<dbReference type="PROSITE" id="PS00463">
    <property type="entry name" value="ZN2_CY6_FUNGAL_1"/>
    <property type="match status" value="1"/>
</dbReference>
<evidence type="ECO:0000256" key="6">
    <source>
        <dbReference type="ARBA" id="ARBA00023242"/>
    </source>
</evidence>
<proteinExistence type="predicted"/>
<dbReference type="Pfam" id="PF04082">
    <property type="entry name" value="Fungal_trans"/>
    <property type="match status" value="1"/>
</dbReference>
<dbReference type="PANTHER" id="PTHR31845:SF19">
    <property type="entry name" value="TRANSCRIPTION FACTOR DOMAIN-CONTAINING PROTEIN"/>
    <property type="match status" value="1"/>
</dbReference>
<evidence type="ECO:0000256" key="5">
    <source>
        <dbReference type="ARBA" id="ARBA00023163"/>
    </source>
</evidence>
<feature type="region of interest" description="Disordered" evidence="7">
    <location>
        <begin position="253"/>
        <end position="275"/>
    </location>
</feature>
<evidence type="ECO:0000256" key="2">
    <source>
        <dbReference type="ARBA" id="ARBA00022723"/>
    </source>
</evidence>
<dbReference type="PANTHER" id="PTHR31845">
    <property type="entry name" value="FINGER DOMAIN PROTEIN, PUTATIVE-RELATED"/>
    <property type="match status" value="1"/>
</dbReference>
<comment type="caution">
    <text evidence="9">The sequence shown here is derived from an EMBL/GenBank/DDBJ whole genome shotgun (WGS) entry which is preliminary data.</text>
</comment>
<evidence type="ECO:0000313" key="9">
    <source>
        <dbReference type="EMBL" id="KAJ3489447.1"/>
    </source>
</evidence>
<dbReference type="Gene3D" id="4.10.240.10">
    <property type="entry name" value="Zn(2)-C6 fungal-type DNA-binding domain"/>
    <property type="match status" value="1"/>
</dbReference>